<reference evidence="2 3" key="1">
    <citation type="submission" date="2020-08" db="EMBL/GenBank/DDBJ databases">
        <title>Novel species isolated from subtropical streams in China.</title>
        <authorList>
            <person name="Lu H."/>
        </authorList>
    </citation>
    <scope>NUCLEOTIDE SEQUENCE [LARGE SCALE GENOMIC DNA]</scope>
    <source>
        <strain evidence="2 3">CCTCC AB 2015119</strain>
    </source>
</reference>
<evidence type="ECO:0000256" key="1">
    <source>
        <dbReference type="SAM" id="Phobius"/>
    </source>
</evidence>
<protein>
    <submittedName>
        <fullName evidence="2">Uncharacterized protein</fullName>
    </submittedName>
</protein>
<feature type="transmembrane region" description="Helical" evidence="1">
    <location>
        <begin position="103"/>
        <end position="123"/>
    </location>
</feature>
<proteinExistence type="predicted"/>
<keyword evidence="1" id="KW-1133">Transmembrane helix</keyword>
<keyword evidence="1" id="KW-0472">Membrane</keyword>
<feature type="transmembrane region" description="Helical" evidence="1">
    <location>
        <begin position="35"/>
        <end position="53"/>
    </location>
</feature>
<comment type="caution">
    <text evidence="2">The sequence shown here is derived from an EMBL/GenBank/DDBJ whole genome shotgun (WGS) entry which is preliminary data.</text>
</comment>
<evidence type="ECO:0000313" key="2">
    <source>
        <dbReference type="EMBL" id="MBC3811316.1"/>
    </source>
</evidence>
<dbReference type="RefSeq" id="WP_190478517.1">
    <property type="nucleotide sequence ID" value="NZ_JACOFT010000002.1"/>
</dbReference>
<feature type="transmembrane region" description="Helical" evidence="1">
    <location>
        <begin position="12"/>
        <end position="29"/>
    </location>
</feature>
<dbReference type="Proteomes" id="UP000637632">
    <property type="component" value="Unassembled WGS sequence"/>
</dbReference>
<organism evidence="2 3">
    <name type="scientific">Undibacterium aquatile</name>
    <dbReference type="NCBI Taxonomy" id="1537398"/>
    <lineage>
        <taxon>Bacteria</taxon>
        <taxon>Pseudomonadati</taxon>
        <taxon>Pseudomonadota</taxon>
        <taxon>Betaproteobacteria</taxon>
        <taxon>Burkholderiales</taxon>
        <taxon>Oxalobacteraceae</taxon>
        <taxon>Undibacterium</taxon>
    </lineage>
</organism>
<feature type="transmembrane region" description="Helical" evidence="1">
    <location>
        <begin position="65"/>
        <end position="83"/>
    </location>
</feature>
<keyword evidence="1" id="KW-0812">Transmembrane</keyword>
<dbReference type="EMBL" id="JACOFT010000002">
    <property type="protein sequence ID" value="MBC3811316.1"/>
    <property type="molecule type" value="Genomic_DNA"/>
</dbReference>
<sequence>MRKQNGGSEVILLLAIGAAVIVWTISKAINLDMLLTLKEIIAISAGTAVYVLMLKYLDISFKRSFLFFVAFVILLIIPALDYYANPYAADPAWSKYITSDTAWYGSIYWQLGIIGALVAAGIWQNFSENR</sequence>
<accession>A0ABR6XEN6</accession>
<name>A0ABR6XEN6_9BURK</name>
<keyword evidence="3" id="KW-1185">Reference proteome</keyword>
<evidence type="ECO:0000313" key="3">
    <source>
        <dbReference type="Proteomes" id="UP000637632"/>
    </source>
</evidence>
<gene>
    <name evidence="2" type="ORF">H8K26_07660</name>
</gene>